<organism evidence="2">
    <name type="scientific">Davidia involucrata</name>
    <name type="common">Dove tree</name>
    <dbReference type="NCBI Taxonomy" id="16924"/>
    <lineage>
        <taxon>Eukaryota</taxon>
        <taxon>Viridiplantae</taxon>
        <taxon>Streptophyta</taxon>
        <taxon>Embryophyta</taxon>
        <taxon>Tracheophyta</taxon>
        <taxon>Spermatophyta</taxon>
        <taxon>Magnoliopsida</taxon>
        <taxon>eudicotyledons</taxon>
        <taxon>Gunneridae</taxon>
        <taxon>Pentapetalae</taxon>
        <taxon>asterids</taxon>
        <taxon>Cornales</taxon>
        <taxon>Nyssaceae</taxon>
        <taxon>Davidia</taxon>
    </lineage>
</organism>
<accession>A0A5B6Z146</accession>
<dbReference type="AlphaFoldDB" id="A0A5B6Z146"/>
<keyword evidence="2" id="KW-0808">Transferase</keyword>
<sequence length="315" mass="35358">MGMEISNARPPVVDFSILPEGCIANVLSLTSPRDACRLSLVASSFRSAAESDAVWERFLPSDYHDILARARDSPPSVSFSSKKELYLGLCDQPLIIDKGTKSFWLEKWSGKKCYMLAARDLTIVWGDTPMYWRWISLPECSTNGEVAELIRVCWLEIRGNISTRLLSLETSYAAYLVFRSSTGTYGFEYQPAEGWVGISGDEGETRTVYLDPEEGGEQRHGYQHPIIPRRIGMFSNNIMLRQPRESSGQYPKMRGDGWMEIELGEYFSRGGEDGELGMSLMEVKGGDWKSGLIVQGIEIRPKEEGKIEIYSVGCS</sequence>
<dbReference type="PANTHER" id="PTHR32278:SF111">
    <property type="entry name" value="F-BOX PROTEIN PP2-B12-RELATED"/>
    <property type="match status" value="1"/>
</dbReference>
<evidence type="ECO:0000313" key="2">
    <source>
        <dbReference type="EMBL" id="MPA37548.1"/>
    </source>
</evidence>
<feature type="domain" description="F-box" evidence="1">
    <location>
        <begin position="12"/>
        <end position="58"/>
    </location>
</feature>
<dbReference type="GO" id="GO:0016762">
    <property type="term" value="F:xyloglucan:xyloglucosyl transferase activity"/>
    <property type="evidence" value="ECO:0007669"/>
    <property type="project" value="UniProtKB-EC"/>
</dbReference>
<dbReference type="PANTHER" id="PTHR32278">
    <property type="entry name" value="F-BOX DOMAIN-CONTAINING PROTEIN"/>
    <property type="match status" value="1"/>
</dbReference>
<evidence type="ECO:0000259" key="1">
    <source>
        <dbReference type="PROSITE" id="PS50181"/>
    </source>
</evidence>
<dbReference type="CDD" id="cd22162">
    <property type="entry name" value="F-box_AtSKIP3-like"/>
    <property type="match status" value="1"/>
</dbReference>
<dbReference type="Pfam" id="PF12937">
    <property type="entry name" value="F-box-like"/>
    <property type="match status" value="1"/>
</dbReference>
<dbReference type="Pfam" id="PF14299">
    <property type="entry name" value="PP2"/>
    <property type="match status" value="1"/>
</dbReference>
<dbReference type="Gene3D" id="1.20.1280.50">
    <property type="match status" value="1"/>
</dbReference>
<protein>
    <submittedName>
        <fullName evidence="2">Putative F-box protein PP2-B10-like</fullName>
        <ecNumber evidence="2">2.4.1.207</ecNumber>
    </submittedName>
</protein>
<dbReference type="PROSITE" id="PS50181">
    <property type="entry name" value="FBOX"/>
    <property type="match status" value="1"/>
</dbReference>
<dbReference type="InterPro" id="IPR025886">
    <property type="entry name" value="PP2-like"/>
</dbReference>
<dbReference type="InterPro" id="IPR001810">
    <property type="entry name" value="F-box_dom"/>
</dbReference>
<dbReference type="InterPro" id="IPR036047">
    <property type="entry name" value="F-box-like_dom_sf"/>
</dbReference>
<dbReference type="SUPFAM" id="SSF81383">
    <property type="entry name" value="F-box domain"/>
    <property type="match status" value="1"/>
</dbReference>
<reference evidence="2" key="1">
    <citation type="submission" date="2019-08" db="EMBL/GenBank/DDBJ databases">
        <title>Reference gene set and small RNA set construction with multiple tissues from Davidia involucrata Baill.</title>
        <authorList>
            <person name="Yang H."/>
            <person name="Zhou C."/>
            <person name="Li G."/>
            <person name="Wang J."/>
            <person name="Gao P."/>
            <person name="Wang M."/>
            <person name="Wang R."/>
            <person name="Zhao Y."/>
        </authorList>
    </citation>
    <scope>NUCLEOTIDE SEQUENCE</scope>
    <source>
        <tissue evidence="2">Mixed with DoveR01_LX</tissue>
    </source>
</reference>
<dbReference type="EC" id="2.4.1.207" evidence="2"/>
<proteinExistence type="predicted"/>
<keyword evidence="2" id="KW-0328">Glycosyltransferase</keyword>
<gene>
    <name evidence="2" type="ORF">Din_006989</name>
</gene>
<name>A0A5B6Z146_DAVIN</name>
<dbReference type="EMBL" id="GHES01006989">
    <property type="protein sequence ID" value="MPA37548.1"/>
    <property type="molecule type" value="Transcribed_RNA"/>
</dbReference>